<evidence type="ECO:0008006" key="3">
    <source>
        <dbReference type="Google" id="ProtNLM"/>
    </source>
</evidence>
<gene>
    <name evidence="1" type="ORF">TNS_ORF17</name>
</gene>
<evidence type="ECO:0000313" key="2">
    <source>
        <dbReference type="Proteomes" id="UP000232615"/>
    </source>
</evidence>
<dbReference type="EMBL" id="KF483846">
    <property type="protein sequence ID" value="AHC54735.1"/>
    <property type="molecule type" value="Genomic_DNA"/>
</dbReference>
<organism evidence="1 2">
    <name type="scientific">Tunisvirus fontaine2</name>
    <dbReference type="NCBI Taxonomy" id="1421067"/>
    <lineage>
        <taxon>Viruses</taxon>
        <taxon>Varidnaviria</taxon>
        <taxon>Bamfordvirae</taxon>
        <taxon>Nucleocytoviricota</taxon>
        <taxon>Megaviricetes</taxon>
        <taxon>Pimascovirales</taxon>
        <taxon>Pimascovirales incertae sedis</taxon>
        <taxon>Marseilleviridae</taxon>
        <taxon>Losannavirus</taxon>
        <taxon>Losannavirus tunisense</taxon>
    </lineage>
</organism>
<dbReference type="Proteomes" id="UP000232615">
    <property type="component" value="Segment"/>
</dbReference>
<protein>
    <recommendedName>
        <fullName evidence="3">MORN repeat-containing protein</fullName>
    </recommendedName>
</protein>
<reference evidence="1 2" key="1">
    <citation type="journal article" date="2014" name="Arch. Virol.">
        <title>Complete genome sequence of Tunisvirus, a new member of the proposed family Marseilleviridae.</title>
        <authorList>
            <person name="Aherfi S."/>
            <person name="Boughalmi M."/>
            <person name="Pagnier I."/>
            <person name="Fournous G."/>
            <person name="La Scola B."/>
            <person name="Raoult D."/>
            <person name="Colson P."/>
        </authorList>
    </citation>
    <scope>NUCLEOTIDE SEQUENCE [LARGE SCALE GENOMIC DNA]</scope>
    <source>
        <strain evidence="1 2">U484</strain>
    </source>
</reference>
<dbReference type="Gene3D" id="2.20.110.10">
    <property type="entry name" value="Histone H3 K4-specific methyltransferase SET7/9 N-terminal domain"/>
    <property type="match status" value="1"/>
</dbReference>
<proteinExistence type="predicted"/>
<evidence type="ECO:0000313" key="1">
    <source>
        <dbReference type="EMBL" id="AHC54735.1"/>
    </source>
</evidence>
<dbReference type="SUPFAM" id="SSF82185">
    <property type="entry name" value="Histone H3 K4-specific methyltransferase SET7/9 N-terminal domain"/>
    <property type="match status" value="1"/>
</dbReference>
<accession>V9SDF1</accession>
<name>V9SDF1_9VIRU</name>
<sequence>MASLKLLCACKVSEKTGIEELDVLLDEVRDFASAGKDGTVQGIFFVHSDFVQRFLGWKLFRNEQAEFYLNKQGKICGLWKRDKNEEFGSQTTYFNGKKHGLEVIRRHSSGYWRIETQWKNGKKNGKSAEYGYKNIAHRIETYKDDVLKEIQVFCEHTGKLLLRKKCEKSP</sequence>
<keyword evidence="2" id="KW-1185">Reference proteome</keyword>